<name>A0A291Q8G6_9ACTN</name>
<proteinExistence type="predicted"/>
<evidence type="ECO:0000313" key="4">
    <source>
        <dbReference type="Proteomes" id="UP000221011"/>
    </source>
</evidence>
<evidence type="ECO:0000313" key="3">
    <source>
        <dbReference type="EMBL" id="ATL27922.1"/>
    </source>
</evidence>
<gene>
    <name evidence="3" type="ORF">KY5_2904c</name>
</gene>
<reference evidence="3 4" key="1">
    <citation type="submission" date="2017-08" db="EMBL/GenBank/DDBJ databases">
        <title>Complete Genome Sequence of Streptomyces formicae KY5, the formicamycin producer.</title>
        <authorList>
            <person name="Holmes N.A."/>
            <person name="Devine R."/>
            <person name="Qin Z."/>
            <person name="Seipke R.F."/>
            <person name="Wilkinson B."/>
            <person name="Hutchings M.I."/>
        </authorList>
    </citation>
    <scope>NUCLEOTIDE SEQUENCE [LARGE SCALE GENOMIC DNA]</scope>
    <source>
        <strain evidence="3 4">KY5</strain>
    </source>
</reference>
<feature type="signal peptide" evidence="2">
    <location>
        <begin position="1"/>
        <end position="33"/>
    </location>
</feature>
<dbReference type="PROSITE" id="PS51318">
    <property type="entry name" value="TAT"/>
    <property type="match status" value="1"/>
</dbReference>
<keyword evidence="4" id="KW-1185">Reference proteome</keyword>
<dbReference type="AlphaFoldDB" id="A0A291Q8G6"/>
<dbReference type="Proteomes" id="UP000221011">
    <property type="component" value="Chromosome"/>
</dbReference>
<dbReference type="RefSeq" id="WP_098242664.1">
    <property type="nucleotide sequence ID" value="NZ_CP022685.1"/>
</dbReference>
<dbReference type="KEGG" id="sfk:KY5_2904c"/>
<evidence type="ECO:0000256" key="2">
    <source>
        <dbReference type="SAM" id="SignalP"/>
    </source>
</evidence>
<feature type="chain" id="PRO_5012313126" evidence="2">
    <location>
        <begin position="34"/>
        <end position="135"/>
    </location>
</feature>
<evidence type="ECO:0000256" key="1">
    <source>
        <dbReference type="SAM" id="MobiDB-lite"/>
    </source>
</evidence>
<sequence length="135" mass="14079">MSGSRIRRRSALGVAVLASAVLLVLAGSGVASAKPVKKTAKAACAGHKVRTLPFSTGRVEIFKSRGYLCAIAFAKRPGTRTSMSVSVQARGSRPARDKGRYTHHAGPVTVHAGHRCVRVTGKIGRGGVSSGWILC</sequence>
<protein>
    <submittedName>
        <fullName evidence="3">Secreted protein</fullName>
    </submittedName>
</protein>
<accession>A0A291Q8G6</accession>
<feature type="region of interest" description="Disordered" evidence="1">
    <location>
        <begin position="83"/>
        <end position="104"/>
    </location>
</feature>
<dbReference type="EMBL" id="CP022685">
    <property type="protein sequence ID" value="ATL27922.1"/>
    <property type="molecule type" value="Genomic_DNA"/>
</dbReference>
<organism evidence="3 4">
    <name type="scientific">Streptomyces formicae</name>
    <dbReference type="NCBI Taxonomy" id="1616117"/>
    <lineage>
        <taxon>Bacteria</taxon>
        <taxon>Bacillati</taxon>
        <taxon>Actinomycetota</taxon>
        <taxon>Actinomycetes</taxon>
        <taxon>Kitasatosporales</taxon>
        <taxon>Streptomycetaceae</taxon>
        <taxon>Streptomyces</taxon>
    </lineage>
</organism>
<keyword evidence="2" id="KW-0732">Signal</keyword>
<dbReference type="InterPro" id="IPR006311">
    <property type="entry name" value="TAT_signal"/>
</dbReference>